<protein>
    <submittedName>
        <fullName evidence="3">SCPU domain-containing protein</fullName>
    </submittedName>
</protein>
<dbReference type="InterPro" id="IPR053167">
    <property type="entry name" value="Spore_coat_component"/>
</dbReference>
<dbReference type="Pfam" id="PF05229">
    <property type="entry name" value="SCPU"/>
    <property type="match status" value="1"/>
</dbReference>
<feature type="domain" description="Spore coat protein U/FanG" evidence="2">
    <location>
        <begin position="53"/>
        <end position="191"/>
    </location>
</feature>
<gene>
    <name evidence="3" type="ORF">EZJ19_14900</name>
</gene>
<accession>A0A4R1B2L9</accession>
<evidence type="ECO:0000256" key="1">
    <source>
        <dbReference type="SAM" id="MobiDB-lite"/>
    </source>
</evidence>
<dbReference type="Proteomes" id="UP000295443">
    <property type="component" value="Unassembled WGS sequence"/>
</dbReference>
<organism evidence="3 4">
    <name type="scientific">Parasulfuritortus cantonensis</name>
    <dbReference type="NCBI Taxonomy" id="2528202"/>
    <lineage>
        <taxon>Bacteria</taxon>
        <taxon>Pseudomonadati</taxon>
        <taxon>Pseudomonadota</taxon>
        <taxon>Betaproteobacteria</taxon>
        <taxon>Nitrosomonadales</taxon>
        <taxon>Thiobacillaceae</taxon>
        <taxon>Parasulfuritortus</taxon>
    </lineage>
</organism>
<dbReference type="SMART" id="SM00972">
    <property type="entry name" value="SCPU"/>
    <property type="match status" value="1"/>
</dbReference>
<dbReference type="AlphaFoldDB" id="A0A4R1B2L9"/>
<dbReference type="OrthoDB" id="5382609at2"/>
<keyword evidence="4" id="KW-1185">Reference proteome</keyword>
<reference evidence="3 4" key="1">
    <citation type="submission" date="2019-03" db="EMBL/GenBank/DDBJ databases">
        <title>Genome sequence of Thiobacillaceae bacterium LSR1, a sulfur-oxidizing bacterium isolated from freshwater sediment.</title>
        <authorList>
            <person name="Li S."/>
        </authorList>
    </citation>
    <scope>NUCLEOTIDE SEQUENCE [LARGE SCALE GENOMIC DNA]</scope>
    <source>
        <strain evidence="3 4">LSR1</strain>
    </source>
</reference>
<evidence type="ECO:0000313" key="4">
    <source>
        <dbReference type="Proteomes" id="UP000295443"/>
    </source>
</evidence>
<comment type="caution">
    <text evidence="3">The sequence shown here is derived from an EMBL/GenBank/DDBJ whole genome shotgun (WGS) entry which is preliminary data.</text>
</comment>
<evidence type="ECO:0000313" key="3">
    <source>
        <dbReference type="EMBL" id="TCJ11700.1"/>
    </source>
</evidence>
<sequence length="195" mass="19909">MGRPPLPGRTGAGAGGGTAARPGHRRLQRSDAMKAVICAVSSVLALLLAKPAAALCILCSCSVAINSQVAFGVYNPLPGSAADTAGRFTVTCDVTLGVLDTYTVALGKGGSGSYAPRKMSSGTNALSYNLYLDAARTTVWGDGSGGTSLVSDASLLGLLGHYVRVYDVYGRILANQQTARPGSYADTVTITVTYN</sequence>
<name>A0A4R1B2L9_9PROT</name>
<dbReference type="InterPro" id="IPR007893">
    <property type="entry name" value="Spore_coat_U/FanG"/>
</dbReference>
<evidence type="ECO:0000259" key="2">
    <source>
        <dbReference type="Pfam" id="PF05229"/>
    </source>
</evidence>
<dbReference type="EMBL" id="SJZB01000051">
    <property type="protein sequence ID" value="TCJ11700.1"/>
    <property type="molecule type" value="Genomic_DNA"/>
</dbReference>
<proteinExistence type="predicted"/>
<dbReference type="PANTHER" id="PTHR37089">
    <property type="entry name" value="PROTEIN U-RELATED"/>
    <property type="match status" value="1"/>
</dbReference>
<dbReference type="PANTHER" id="PTHR37089:SF3">
    <property type="entry name" value="EXPORTED PROTEIN"/>
    <property type="match status" value="1"/>
</dbReference>
<feature type="region of interest" description="Disordered" evidence="1">
    <location>
        <begin position="1"/>
        <end position="25"/>
    </location>
</feature>